<dbReference type="WBParaSite" id="ES5_v2.g21373.t1">
    <property type="protein sequence ID" value="ES5_v2.g21373.t1"/>
    <property type="gene ID" value="ES5_v2.g21373"/>
</dbReference>
<proteinExistence type="predicted"/>
<name>A0AC34FV76_9BILA</name>
<sequence length="479" mass="55620">MTAHQVLYEMQMERFEVFKTQDPENEHFDVVFEIKGKKLYANKFMICSISSTFNSMLSKRWMLKDEPIPIQEYSYDDFKQLLTFIYSGECSLTAGNIFAMVDIAEFYGIKTLKKVAENFITNLAMDIKNVFQMIEVANKYSLEKLKESVNRFVSQNLSTILKSEQIQGLEKSVVQYIVESSQEAARQDELFEAVYKWAEGRASEKLTNDINLNLNESIKEELSDFLPFINLQKMNAVFLIEFVVKKSFLFSGDELSDALSAQRKIVQIIDKKGNVMKGKLECDDFESFVRVILFQMDICSTRTTTGYYYWKTKQPHPTVPNKLIKNDKIAWYLIYDRDGDLAVKHRIQLVDNDDYLLAEMYAENEFEFSCDCKINVYKWAENRAAEKLKNDINFNLNESIKEDLSDFLPFINLQKMNVDFIIEFVVQKSFLFSGDDLSDALSAHRKCVKITDENGKKMTGELQCMDTRNVTAAIQSQKN</sequence>
<organism evidence="1 2">
    <name type="scientific">Panagrolaimus sp. ES5</name>
    <dbReference type="NCBI Taxonomy" id="591445"/>
    <lineage>
        <taxon>Eukaryota</taxon>
        <taxon>Metazoa</taxon>
        <taxon>Ecdysozoa</taxon>
        <taxon>Nematoda</taxon>
        <taxon>Chromadorea</taxon>
        <taxon>Rhabditida</taxon>
        <taxon>Tylenchina</taxon>
        <taxon>Panagrolaimomorpha</taxon>
        <taxon>Panagrolaimoidea</taxon>
        <taxon>Panagrolaimidae</taxon>
        <taxon>Panagrolaimus</taxon>
    </lineage>
</organism>
<reference evidence="2" key="1">
    <citation type="submission" date="2022-11" db="UniProtKB">
        <authorList>
            <consortium name="WormBaseParasite"/>
        </authorList>
    </citation>
    <scope>IDENTIFICATION</scope>
</reference>
<dbReference type="Proteomes" id="UP000887579">
    <property type="component" value="Unplaced"/>
</dbReference>
<evidence type="ECO:0000313" key="1">
    <source>
        <dbReference type="Proteomes" id="UP000887579"/>
    </source>
</evidence>
<evidence type="ECO:0000313" key="2">
    <source>
        <dbReference type="WBParaSite" id="ES5_v2.g21373.t1"/>
    </source>
</evidence>
<protein>
    <submittedName>
        <fullName evidence="2">BTB domain-containing protein</fullName>
    </submittedName>
</protein>
<accession>A0AC34FV76</accession>